<comment type="caution">
    <text evidence="1">The sequence shown here is derived from an EMBL/GenBank/DDBJ whole genome shotgun (WGS) entry which is preliminary data.</text>
</comment>
<dbReference type="STRING" id="42249.A0A317SDC7"/>
<feature type="non-terminal residue" evidence="1">
    <location>
        <position position="1"/>
    </location>
</feature>
<organism evidence="1 2">
    <name type="scientific">Tuber magnatum</name>
    <name type="common">white Piedmont truffle</name>
    <dbReference type="NCBI Taxonomy" id="42249"/>
    <lineage>
        <taxon>Eukaryota</taxon>
        <taxon>Fungi</taxon>
        <taxon>Dikarya</taxon>
        <taxon>Ascomycota</taxon>
        <taxon>Pezizomycotina</taxon>
        <taxon>Pezizomycetes</taxon>
        <taxon>Pezizales</taxon>
        <taxon>Tuberaceae</taxon>
        <taxon>Tuber</taxon>
    </lineage>
</organism>
<proteinExistence type="predicted"/>
<name>A0A317SDC7_9PEZI</name>
<reference evidence="1 2" key="1">
    <citation type="submission" date="2018-03" db="EMBL/GenBank/DDBJ databases">
        <title>Genomes of Pezizomycetes fungi and the evolution of truffles.</title>
        <authorList>
            <person name="Murat C."/>
            <person name="Payen T."/>
            <person name="Noel B."/>
            <person name="Kuo A."/>
            <person name="Martin F.M."/>
        </authorList>
    </citation>
    <scope>NUCLEOTIDE SEQUENCE [LARGE SCALE GENOMIC DNA]</scope>
    <source>
        <strain evidence="1">091103-1</strain>
    </source>
</reference>
<keyword evidence="2" id="KW-1185">Reference proteome</keyword>
<accession>A0A317SDC7</accession>
<dbReference type="EMBL" id="PYWC01000143">
    <property type="protein sequence ID" value="PWW71727.1"/>
    <property type="molecule type" value="Genomic_DNA"/>
</dbReference>
<dbReference type="AlphaFoldDB" id="A0A317SDC7"/>
<protein>
    <submittedName>
        <fullName evidence="1">Uncharacterized protein</fullName>
    </submittedName>
</protein>
<evidence type="ECO:0000313" key="2">
    <source>
        <dbReference type="Proteomes" id="UP000246991"/>
    </source>
</evidence>
<gene>
    <name evidence="1" type="ORF">C7212DRAFT_232589</name>
</gene>
<dbReference type="OrthoDB" id="5420280at2759"/>
<dbReference type="Proteomes" id="UP000246991">
    <property type="component" value="Unassembled WGS sequence"/>
</dbReference>
<evidence type="ECO:0000313" key="1">
    <source>
        <dbReference type="EMBL" id="PWW71727.1"/>
    </source>
</evidence>
<sequence length="164" mass="18566">VHSLRVSLEDYWQVRDRFISTSRRDKLKIVDNSDNRVIWKANDVVHGGDVVADAMLYRSPGGRNDPSTFKTLYGLGPGQISRIKYKPTIAALNFHASVVASSRKSGNEEFYASFKEFIRCLEVSDYNESYLDGGKPDSSLTRAYRKFSERSKDGITCDNKARVD</sequence>